<dbReference type="InterPro" id="IPR005162">
    <property type="entry name" value="Retrotrans_gag_dom"/>
</dbReference>
<organism evidence="3 4">
    <name type="scientific">Artemisia annua</name>
    <name type="common">Sweet wormwood</name>
    <dbReference type="NCBI Taxonomy" id="35608"/>
    <lineage>
        <taxon>Eukaryota</taxon>
        <taxon>Viridiplantae</taxon>
        <taxon>Streptophyta</taxon>
        <taxon>Embryophyta</taxon>
        <taxon>Tracheophyta</taxon>
        <taxon>Spermatophyta</taxon>
        <taxon>Magnoliopsida</taxon>
        <taxon>eudicotyledons</taxon>
        <taxon>Gunneridae</taxon>
        <taxon>Pentapetalae</taxon>
        <taxon>asterids</taxon>
        <taxon>campanulids</taxon>
        <taxon>Asterales</taxon>
        <taxon>Asteraceae</taxon>
        <taxon>Asteroideae</taxon>
        <taxon>Anthemideae</taxon>
        <taxon>Artemisiinae</taxon>
        <taxon>Artemisia</taxon>
    </lineage>
</organism>
<dbReference type="Proteomes" id="UP000245207">
    <property type="component" value="Unassembled WGS sequence"/>
</dbReference>
<protein>
    <submittedName>
        <fullName evidence="3">Gag-pol polyprotein</fullName>
    </submittedName>
</protein>
<evidence type="ECO:0000313" key="3">
    <source>
        <dbReference type="EMBL" id="PWA69240.1"/>
    </source>
</evidence>
<reference evidence="3 4" key="1">
    <citation type="journal article" date="2018" name="Mol. Plant">
        <title>The genome of Artemisia annua provides insight into the evolution of Asteraceae family and artemisinin biosynthesis.</title>
        <authorList>
            <person name="Shen Q."/>
            <person name="Zhang L."/>
            <person name="Liao Z."/>
            <person name="Wang S."/>
            <person name="Yan T."/>
            <person name="Shi P."/>
            <person name="Liu M."/>
            <person name="Fu X."/>
            <person name="Pan Q."/>
            <person name="Wang Y."/>
            <person name="Lv Z."/>
            <person name="Lu X."/>
            <person name="Zhang F."/>
            <person name="Jiang W."/>
            <person name="Ma Y."/>
            <person name="Chen M."/>
            <person name="Hao X."/>
            <person name="Li L."/>
            <person name="Tang Y."/>
            <person name="Lv G."/>
            <person name="Zhou Y."/>
            <person name="Sun X."/>
            <person name="Brodelius P.E."/>
            <person name="Rose J.K.C."/>
            <person name="Tang K."/>
        </authorList>
    </citation>
    <scope>NUCLEOTIDE SEQUENCE [LARGE SCALE GENOMIC DNA]</scope>
    <source>
        <strain evidence="4">cv. Huhao1</strain>
        <tissue evidence="3">Leaf</tissue>
    </source>
</reference>
<evidence type="ECO:0000259" key="2">
    <source>
        <dbReference type="Pfam" id="PF03732"/>
    </source>
</evidence>
<feature type="region of interest" description="Disordered" evidence="1">
    <location>
        <begin position="1"/>
        <end position="22"/>
    </location>
</feature>
<accession>A0A2U1N6V2</accession>
<dbReference type="AlphaFoldDB" id="A0A2U1N6V2"/>
<feature type="domain" description="Retrotransposon gag" evidence="2">
    <location>
        <begin position="94"/>
        <end position="149"/>
    </location>
</feature>
<name>A0A2U1N6V2_ARTAN</name>
<feature type="compositionally biased region" description="Polar residues" evidence="1">
    <location>
        <begin position="10"/>
        <end position="20"/>
    </location>
</feature>
<dbReference type="EMBL" id="PKPP01003483">
    <property type="protein sequence ID" value="PWA69240.1"/>
    <property type="molecule type" value="Genomic_DNA"/>
</dbReference>
<keyword evidence="4" id="KW-1185">Reference proteome</keyword>
<sequence length="149" mass="16508">MALKTRKSSKPTNESESENPSDFAEIIQQQLKSLLPEIVTQVGDHVINNGGSVNGNGGGKGKVVVTEVVVVVVAREKMDSVMDISECADDQKMKYAASSLINKALTWWNTQKQARGRDAAIAMSWKDFKVLIMEKFCPDNEMQKLETQF</sequence>
<dbReference type="Pfam" id="PF03732">
    <property type="entry name" value="Retrotrans_gag"/>
    <property type="match status" value="1"/>
</dbReference>
<dbReference type="OrthoDB" id="1936908at2759"/>
<evidence type="ECO:0000256" key="1">
    <source>
        <dbReference type="SAM" id="MobiDB-lite"/>
    </source>
</evidence>
<gene>
    <name evidence="3" type="ORF">CTI12_AA299750</name>
</gene>
<comment type="caution">
    <text evidence="3">The sequence shown here is derived from an EMBL/GenBank/DDBJ whole genome shotgun (WGS) entry which is preliminary data.</text>
</comment>
<evidence type="ECO:0000313" key="4">
    <source>
        <dbReference type="Proteomes" id="UP000245207"/>
    </source>
</evidence>
<proteinExistence type="predicted"/>